<name>A0AB39XNG7_9BRAD</name>
<evidence type="ECO:0000313" key="1">
    <source>
        <dbReference type="EMBL" id="XDV58766.1"/>
    </source>
</evidence>
<protein>
    <recommendedName>
        <fullName evidence="2">DNA-binding protein</fullName>
    </recommendedName>
</protein>
<sequence>MNRVLTKQEAAEYCGCKTLAAFDQWRAKGIVPDAIPGTNRWDRKAIDRALDLASGIVTESSDLSPYQRWKAGQDATTKTKAA</sequence>
<evidence type="ECO:0008006" key="2">
    <source>
        <dbReference type="Google" id="ProtNLM"/>
    </source>
</evidence>
<proteinExistence type="predicted"/>
<accession>A0AB39XNG7</accession>
<gene>
    <name evidence="1" type="ORF">AB8Z38_04540</name>
</gene>
<organism evidence="1">
    <name type="scientific">Bradyrhizobium sp. LLZ17</name>
    <dbReference type="NCBI Taxonomy" id="3239388"/>
    <lineage>
        <taxon>Bacteria</taxon>
        <taxon>Pseudomonadati</taxon>
        <taxon>Pseudomonadota</taxon>
        <taxon>Alphaproteobacteria</taxon>
        <taxon>Hyphomicrobiales</taxon>
        <taxon>Nitrobacteraceae</taxon>
        <taxon>Bradyrhizobium</taxon>
    </lineage>
</organism>
<dbReference type="RefSeq" id="WP_369723307.1">
    <property type="nucleotide sequence ID" value="NZ_CP165734.1"/>
</dbReference>
<dbReference type="AlphaFoldDB" id="A0AB39XNG7"/>
<reference evidence="1" key="1">
    <citation type="submission" date="2024-08" db="EMBL/GenBank/DDBJ databases">
        <authorList>
            <person name="Chaddad Z."/>
            <person name="Lamrabet M."/>
            <person name="Bouhnik O."/>
            <person name="Alami S."/>
            <person name="Wipf D."/>
            <person name="Courty P.E."/>
            <person name="Missbah El Idrissi M."/>
        </authorList>
    </citation>
    <scope>NUCLEOTIDE SEQUENCE</scope>
    <source>
        <strain evidence="1">LLZ17</strain>
    </source>
</reference>
<dbReference type="EMBL" id="CP165734">
    <property type="protein sequence ID" value="XDV58766.1"/>
    <property type="molecule type" value="Genomic_DNA"/>
</dbReference>